<dbReference type="GO" id="GO:0000155">
    <property type="term" value="F:phosphorelay sensor kinase activity"/>
    <property type="evidence" value="ECO:0007669"/>
    <property type="project" value="InterPro"/>
</dbReference>
<dbReference type="EC" id="2.7.13.3" evidence="2"/>
<keyword evidence="9" id="KW-0472">Membrane</keyword>
<dbReference type="Pfam" id="PF00512">
    <property type="entry name" value="HisKA"/>
    <property type="match status" value="1"/>
</dbReference>
<dbReference type="InterPro" id="IPR004358">
    <property type="entry name" value="Sig_transdc_His_kin-like_C"/>
</dbReference>
<keyword evidence="5" id="KW-0597">Phosphoprotein</keyword>
<keyword evidence="12" id="KW-0808">Transferase</keyword>
<dbReference type="InterPro" id="IPR005467">
    <property type="entry name" value="His_kinase_dom"/>
</dbReference>
<dbReference type="CDD" id="cd00075">
    <property type="entry name" value="HATPase"/>
    <property type="match status" value="1"/>
</dbReference>
<dbReference type="PRINTS" id="PR00344">
    <property type="entry name" value="BCTRLSENSOR"/>
</dbReference>
<evidence type="ECO:0000313" key="12">
    <source>
        <dbReference type="EMBL" id="GAK60962.1"/>
    </source>
</evidence>
<dbReference type="Pfam" id="PF13426">
    <property type="entry name" value="PAS_9"/>
    <property type="match status" value="1"/>
</dbReference>
<dbReference type="SUPFAM" id="SSF47384">
    <property type="entry name" value="Homodimeric domain of signal transducing histidine kinase"/>
    <property type="match status" value="1"/>
</dbReference>
<dbReference type="SMART" id="SM00387">
    <property type="entry name" value="HATPase_c"/>
    <property type="match status" value="1"/>
</dbReference>
<dbReference type="Gene3D" id="1.10.287.130">
    <property type="match status" value="1"/>
</dbReference>
<dbReference type="SUPFAM" id="SSF52540">
    <property type="entry name" value="P-loop containing nucleoside triphosphate hydrolases"/>
    <property type="match status" value="1"/>
</dbReference>
<dbReference type="Gene3D" id="3.30.565.10">
    <property type="entry name" value="Histidine kinase-like ATPase, C-terminal domain"/>
    <property type="match status" value="1"/>
</dbReference>
<comment type="catalytic activity">
    <reaction evidence="1">
        <text>ATP + protein L-histidine = ADP + protein N-phospho-L-histidine.</text>
        <dbReference type="EC" id="2.7.13.3"/>
    </reaction>
</comment>
<dbReference type="Gene3D" id="3.30.450.20">
    <property type="entry name" value="PAS domain"/>
    <property type="match status" value="1"/>
</dbReference>
<evidence type="ECO:0000259" key="10">
    <source>
        <dbReference type="PROSITE" id="PS50109"/>
    </source>
</evidence>
<evidence type="ECO:0000256" key="7">
    <source>
        <dbReference type="ARBA" id="ARBA00022840"/>
    </source>
</evidence>
<dbReference type="GO" id="GO:0005524">
    <property type="term" value="F:ATP binding"/>
    <property type="evidence" value="ECO:0007669"/>
    <property type="project" value="UniProtKB-KW"/>
</dbReference>
<dbReference type="InterPro" id="IPR027417">
    <property type="entry name" value="P-loop_NTPase"/>
</dbReference>
<dbReference type="Proteomes" id="UP000030661">
    <property type="component" value="Unassembled WGS sequence"/>
</dbReference>
<dbReference type="PROSITE" id="PS50893">
    <property type="entry name" value="ABC_TRANSPORTER_2"/>
    <property type="match status" value="1"/>
</dbReference>
<gene>
    <name evidence="12" type="ORF">U27_00860</name>
</gene>
<evidence type="ECO:0000259" key="11">
    <source>
        <dbReference type="PROSITE" id="PS50893"/>
    </source>
</evidence>
<dbReference type="PANTHER" id="PTHR43790:SF3">
    <property type="entry name" value="D-ALLOSE IMPORT ATP-BINDING PROTEIN ALSA-RELATED"/>
    <property type="match status" value="1"/>
</dbReference>
<evidence type="ECO:0000313" key="13">
    <source>
        <dbReference type="Proteomes" id="UP000030661"/>
    </source>
</evidence>
<dbReference type="EMBL" id="DF820476">
    <property type="protein sequence ID" value="GAK60962.1"/>
    <property type="molecule type" value="Genomic_DNA"/>
</dbReference>
<dbReference type="PANTHER" id="PTHR43790">
    <property type="entry name" value="CARBOHYDRATE TRANSPORT ATP-BINDING PROTEIN MG119-RELATED"/>
    <property type="match status" value="1"/>
</dbReference>
<keyword evidence="6" id="KW-0547">Nucleotide-binding</keyword>
<keyword evidence="12" id="KW-0418">Kinase</keyword>
<dbReference type="Pfam" id="PF02518">
    <property type="entry name" value="HATPase_c"/>
    <property type="match status" value="1"/>
</dbReference>
<keyword evidence="4" id="KW-1003">Cell membrane</keyword>
<dbReference type="SMART" id="SM00091">
    <property type="entry name" value="PAS"/>
    <property type="match status" value="1"/>
</dbReference>
<evidence type="ECO:0000256" key="2">
    <source>
        <dbReference type="ARBA" id="ARBA00012438"/>
    </source>
</evidence>
<dbReference type="eggNOG" id="COG5000">
    <property type="taxonomic scope" value="Bacteria"/>
</dbReference>
<keyword evidence="7" id="KW-0067">ATP-binding</keyword>
<dbReference type="InterPro" id="IPR000014">
    <property type="entry name" value="PAS"/>
</dbReference>
<dbReference type="STRING" id="1499967.U27_00860"/>
<dbReference type="InterPro" id="IPR003594">
    <property type="entry name" value="HATPase_dom"/>
</dbReference>
<dbReference type="PROSITE" id="PS50109">
    <property type="entry name" value="HIS_KIN"/>
    <property type="match status" value="1"/>
</dbReference>
<evidence type="ECO:0000256" key="1">
    <source>
        <dbReference type="ARBA" id="ARBA00000085"/>
    </source>
</evidence>
<dbReference type="SUPFAM" id="SSF55874">
    <property type="entry name" value="ATPase domain of HSP90 chaperone/DNA topoisomerase II/histidine kinase"/>
    <property type="match status" value="1"/>
</dbReference>
<accession>A0A081C8Q7</accession>
<organism evidence="12">
    <name type="scientific">Vecturithrix granuli</name>
    <dbReference type="NCBI Taxonomy" id="1499967"/>
    <lineage>
        <taxon>Bacteria</taxon>
        <taxon>Candidatus Moduliflexota</taxon>
        <taxon>Candidatus Vecturitrichia</taxon>
        <taxon>Candidatus Vecturitrichales</taxon>
        <taxon>Candidatus Vecturitrichaceae</taxon>
        <taxon>Candidatus Vecturithrix</taxon>
    </lineage>
</organism>
<dbReference type="CDD" id="cd03216">
    <property type="entry name" value="ABC_Carb_Monos_I"/>
    <property type="match status" value="1"/>
</dbReference>
<dbReference type="InterPro" id="IPR036097">
    <property type="entry name" value="HisK_dim/P_sf"/>
</dbReference>
<sequence length="636" mass="73484">MHFPPLAGGLRGVESKLSEVLFKNPIFKLFMTNSEPIPILQMRNIHVSYDACKALQGVDFDVFQGEIHGLVGEHRAGKSTLVKLLSGAVVKDKGDILFKGKRIDHFTPKSAMQQKIGMMYQSINVIPTLNAVENIFAGQTMINWFGGIRYKAMRQKAEKIFSAMQVDIPLDVPLEFLSQDKQQMVELAKVLSLDPEIIIFDEISSKLTPEEMEYVYKLLPEFKRQQKSVIYISHNMDEIFEVADRVTILKNGYRRGTEEVRDLDKIKLIKLTYSYVMSREELESDNRELYLLKKYNENIIKNLPEGVIILDPDNRVYIINYAAIRILEIEDLDLSNQRIDTVFTPQALHNAEDILFRIRKREEWSWDELEYRQEKILKLHIFPFKDEDYKFLGTILLIEDVSKERYFQEYFLRTEKIASVAELAAGVAHEINNPLGIIQNYVTLLKRRNRDEDSLEKLSKVENELRRIVEIIGGLLSFSKLKKLPLKRLNLVTLLDEVVLLLSHKIKEKHLHLTWNHQEQETWIFGDENKLKQVFINLIVNSIEAVMYDGEIELALSLSSDEKYIEVTVTDNGYGIPEDTVKHIFAPFFTTKVGKHNSGLGLSICQHIIESHQGIITCESREKTTFHVRLPVSGNT</sequence>
<evidence type="ECO:0000256" key="8">
    <source>
        <dbReference type="ARBA" id="ARBA00022967"/>
    </source>
</evidence>
<dbReference type="GO" id="GO:0016887">
    <property type="term" value="F:ATP hydrolysis activity"/>
    <property type="evidence" value="ECO:0007669"/>
    <property type="project" value="InterPro"/>
</dbReference>
<proteinExistence type="predicted"/>
<dbReference type="CDD" id="cd00082">
    <property type="entry name" value="HisKA"/>
    <property type="match status" value="1"/>
</dbReference>
<dbReference type="InterPro" id="IPR003439">
    <property type="entry name" value="ABC_transporter-like_ATP-bd"/>
</dbReference>
<dbReference type="eggNOG" id="COG1129">
    <property type="taxonomic scope" value="Bacteria"/>
</dbReference>
<feature type="domain" description="ABC transporter" evidence="11">
    <location>
        <begin position="40"/>
        <end position="276"/>
    </location>
</feature>
<dbReference type="HOGENOM" id="CLU_437875_0_0_0"/>
<dbReference type="CDD" id="cd00130">
    <property type="entry name" value="PAS"/>
    <property type="match status" value="1"/>
</dbReference>
<dbReference type="InterPro" id="IPR003661">
    <property type="entry name" value="HisK_dim/P_dom"/>
</dbReference>
<keyword evidence="13" id="KW-1185">Reference proteome</keyword>
<dbReference type="Gene3D" id="3.40.50.300">
    <property type="entry name" value="P-loop containing nucleotide triphosphate hydrolases"/>
    <property type="match status" value="1"/>
</dbReference>
<dbReference type="InterPro" id="IPR035965">
    <property type="entry name" value="PAS-like_dom_sf"/>
</dbReference>
<keyword evidence="3" id="KW-0813">Transport</keyword>
<dbReference type="InterPro" id="IPR050107">
    <property type="entry name" value="ABC_carbohydrate_import_ATPase"/>
</dbReference>
<dbReference type="SMART" id="SM00388">
    <property type="entry name" value="HisKA"/>
    <property type="match status" value="1"/>
</dbReference>
<evidence type="ECO:0000256" key="4">
    <source>
        <dbReference type="ARBA" id="ARBA00022475"/>
    </source>
</evidence>
<evidence type="ECO:0000256" key="6">
    <source>
        <dbReference type="ARBA" id="ARBA00022741"/>
    </source>
</evidence>
<name>A0A081C8Q7_VECG1</name>
<dbReference type="Pfam" id="PF00005">
    <property type="entry name" value="ABC_tran"/>
    <property type="match status" value="1"/>
</dbReference>
<keyword evidence="8" id="KW-1278">Translocase</keyword>
<protein>
    <recommendedName>
        <fullName evidence="2">histidine kinase</fullName>
        <ecNumber evidence="2">2.7.13.3</ecNumber>
    </recommendedName>
</protein>
<dbReference type="SUPFAM" id="SSF55785">
    <property type="entry name" value="PYP-like sensor domain (PAS domain)"/>
    <property type="match status" value="1"/>
</dbReference>
<evidence type="ECO:0000256" key="5">
    <source>
        <dbReference type="ARBA" id="ARBA00022553"/>
    </source>
</evidence>
<reference evidence="12" key="1">
    <citation type="journal article" date="2015" name="PeerJ">
        <title>First genomic representation of candidate bacterial phylum KSB3 points to enhanced environmental sensing as a trigger of wastewater bulking.</title>
        <authorList>
            <person name="Sekiguchi Y."/>
            <person name="Ohashi A."/>
            <person name="Parks D.H."/>
            <person name="Yamauchi T."/>
            <person name="Tyson G.W."/>
            <person name="Hugenholtz P."/>
        </authorList>
    </citation>
    <scope>NUCLEOTIDE SEQUENCE [LARGE SCALE GENOMIC DNA]</scope>
</reference>
<feature type="domain" description="Histidine kinase" evidence="10">
    <location>
        <begin position="426"/>
        <end position="634"/>
    </location>
</feature>
<dbReference type="InterPro" id="IPR036890">
    <property type="entry name" value="HATPase_C_sf"/>
</dbReference>
<evidence type="ECO:0000256" key="3">
    <source>
        <dbReference type="ARBA" id="ARBA00022448"/>
    </source>
</evidence>
<dbReference type="AlphaFoldDB" id="A0A081C8Q7"/>
<evidence type="ECO:0000256" key="9">
    <source>
        <dbReference type="ARBA" id="ARBA00023136"/>
    </source>
</evidence>